<keyword evidence="5 7" id="KW-0472">Membrane</keyword>
<dbReference type="AlphaFoldDB" id="A0A7X0FXF6"/>
<dbReference type="GO" id="GO:0005886">
    <property type="term" value="C:plasma membrane"/>
    <property type="evidence" value="ECO:0007669"/>
    <property type="project" value="UniProtKB-SubCell"/>
</dbReference>
<dbReference type="Gene3D" id="1.20.1250.20">
    <property type="entry name" value="MFS general substrate transporter like domains"/>
    <property type="match status" value="2"/>
</dbReference>
<dbReference type="RefSeq" id="WP_185025010.1">
    <property type="nucleotide sequence ID" value="NZ_JACHMQ010000001.1"/>
</dbReference>
<keyword evidence="9" id="KW-1185">Reference proteome</keyword>
<evidence type="ECO:0000256" key="2">
    <source>
        <dbReference type="ARBA" id="ARBA00022475"/>
    </source>
</evidence>
<feature type="transmembrane region" description="Helical" evidence="7">
    <location>
        <begin position="32"/>
        <end position="49"/>
    </location>
</feature>
<evidence type="ECO:0000313" key="9">
    <source>
        <dbReference type="Proteomes" id="UP000546324"/>
    </source>
</evidence>
<evidence type="ECO:0000313" key="8">
    <source>
        <dbReference type="EMBL" id="MBB6395525.1"/>
    </source>
</evidence>
<dbReference type="Pfam" id="PF07690">
    <property type="entry name" value="MFS_1"/>
    <property type="match status" value="2"/>
</dbReference>
<feature type="transmembrane region" description="Helical" evidence="7">
    <location>
        <begin position="187"/>
        <end position="209"/>
    </location>
</feature>
<feature type="transmembrane region" description="Helical" evidence="7">
    <location>
        <begin position="250"/>
        <end position="275"/>
    </location>
</feature>
<evidence type="ECO:0000256" key="6">
    <source>
        <dbReference type="SAM" id="MobiDB-lite"/>
    </source>
</evidence>
<evidence type="ECO:0000256" key="7">
    <source>
        <dbReference type="SAM" id="Phobius"/>
    </source>
</evidence>
<feature type="transmembrane region" description="Helical" evidence="7">
    <location>
        <begin position="371"/>
        <end position="394"/>
    </location>
</feature>
<evidence type="ECO:0000256" key="3">
    <source>
        <dbReference type="ARBA" id="ARBA00022692"/>
    </source>
</evidence>
<comment type="subcellular location">
    <subcellularLocation>
        <location evidence="1">Cell membrane</location>
        <topology evidence="1">Multi-pass membrane protein</topology>
    </subcellularLocation>
</comment>
<feature type="transmembrane region" description="Helical" evidence="7">
    <location>
        <begin position="287"/>
        <end position="307"/>
    </location>
</feature>
<reference evidence="8 9" key="1">
    <citation type="submission" date="2020-08" db="EMBL/GenBank/DDBJ databases">
        <title>Sequencing the genomes of 1000 actinobacteria strains.</title>
        <authorList>
            <person name="Klenk H.-P."/>
        </authorList>
    </citation>
    <scope>NUCLEOTIDE SEQUENCE [LARGE SCALE GENOMIC DNA]</scope>
    <source>
        <strain evidence="8 9">DSM 43675</strain>
    </source>
</reference>
<sequence>MASANASEPTGDTPGAGAERATSGSAAALSPWRFIMVFGVVSLLADAVYEGARSITGPFLGSLGAGAVLVGVVTGAGEAAGLVLRLVSGPAAERSGRYWGWTIAGYGLTVVAVPALALPVGLAGACALVVAERVGKATRSPAKDTLLSHAGSPVGRGTAFAVHEALDQTGAFAGPLLVAAAVAWHGYGLGFGILALPGAAVLIVLVWLARRVPDPRVYEDTAARIPAEIPATGSAAVRRFKPLAGLGRVFWRYAVFSAVTMAGFATFGLIGFHLVEAGLMRPQAVPLVYAGAMAVDAVAALATGRLFDRWGLRVLVALPVLAGTGTALAFAGSLGPVLAGAALWGAAMGVQESTMRAAVADLVPAARRPTAYGAFAAVYGTAWLIGGAGLGALYGHAHAALVPVVVSVQAIALAALWWAVSAAEPDGTTTT</sequence>
<comment type="caution">
    <text evidence="8">The sequence shown here is derived from an EMBL/GenBank/DDBJ whole genome shotgun (WGS) entry which is preliminary data.</text>
</comment>
<dbReference type="InterPro" id="IPR011701">
    <property type="entry name" value="MFS"/>
</dbReference>
<protein>
    <submittedName>
        <fullName evidence="8">MFS family permease</fullName>
    </submittedName>
</protein>
<evidence type="ECO:0000256" key="4">
    <source>
        <dbReference type="ARBA" id="ARBA00022989"/>
    </source>
</evidence>
<accession>A0A7X0FXF6</accession>
<dbReference type="PANTHER" id="PTHR42688:SF1">
    <property type="entry name" value="BLR5212 PROTEIN"/>
    <property type="match status" value="1"/>
</dbReference>
<dbReference type="InterPro" id="IPR052425">
    <property type="entry name" value="Uncharacterized_MFS-type"/>
</dbReference>
<proteinExistence type="predicted"/>
<organism evidence="8 9">
    <name type="scientific">Actinomadura coerulea</name>
    <dbReference type="NCBI Taxonomy" id="46159"/>
    <lineage>
        <taxon>Bacteria</taxon>
        <taxon>Bacillati</taxon>
        <taxon>Actinomycetota</taxon>
        <taxon>Actinomycetes</taxon>
        <taxon>Streptosporangiales</taxon>
        <taxon>Thermomonosporaceae</taxon>
        <taxon>Actinomadura</taxon>
    </lineage>
</organism>
<keyword evidence="2" id="KW-1003">Cell membrane</keyword>
<keyword evidence="3 7" id="KW-0812">Transmembrane</keyword>
<feature type="transmembrane region" description="Helical" evidence="7">
    <location>
        <begin position="103"/>
        <end position="131"/>
    </location>
</feature>
<keyword evidence="4 7" id="KW-1133">Transmembrane helix</keyword>
<evidence type="ECO:0000256" key="1">
    <source>
        <dbReference type="ARBA" id="ARBA00004651"/>
    </source>
</evidence>
<dbReference type="GO" id="GO:0022857">
    <property type="term" value="F:transmembrane transporter activity"/>
    <property type="evidence" value="ECO:0007669"/>
    <property type="project" value="InterPro"/>
</dbReference>
<dbReference type="PANTHER" id="PTHR42688">
    <property type="entry name" value="CONSERVED PROTEIN"/>
    <property type="match status" value="1"/>
</dbReference>
<dbReference type="CDD" id="cd17370">
    <property type="entry name" value="MFS_MJ1317_like"/>
    <property type="match status" value="1"/>
</dbReference>
<feature type="transmembrane region" description="Helical" evidence="7">
    <location>
        <begin position="61"/>
        <end position="83"/>
    </location>
</feature>
<feature type="compositionally biased region" description="Polar residues" evidence="6">
    <location>
        <begin position="1"/>
        <end position="10"/>
    </location>
</feature>
<dbReference type="EMBL" id="JACHMQ010000001">
    <property type="protein sequence ID" value="MBB6395525.1"/>
    <property type="molecule type" value="Genomic_DNA"/>
</dbReference>
<dbReference type="InterPro" id="IPR036259">
    <property type="entry name" value="MFS_trans_sf"/>
</dbReference>
<dbReference type="Proteomes" id="UP000546324">
    <property type="component" value="Unassembled WGS sequence"/>
</dbReference>
<name>A0A7X0FXF6_9ACTN</name>
<feature type="region of interest" description="Disordered" evidence="6">
    <location>
        <begin position="1"/>
        <end position="20"/>
    </location>
</feature>
<dbReference type="SUPFAM" id="SSF103473">
    <property type="entry name" value="MFS general substrate transporter"/>
    <property type="match status" value="1"/>
</dbReference>
<feature type="transmembrane region" description="Helical" evidence="7">
    <location>
        <begin position="400"/>
        <end position="420"/>
    </location>
</feature>
<evidence type="ECO:0000256" key="5">
    <source>
        <dbReference type="ARBA" id="ARBA00023136"/>
    </source>
</evidence>
<gene>
    <name evidence="8" type="ORF">BKA00_002439</name>
</gene>